<evidence type="ECO:0000256" key="1">
    <source>
        <dbReference type="SAM" id="MobiDB-lite"/>
    </source>
</evidence>
<accession>A0ABU5Z6T3</accession>
<comment type="caution">
    <text evidence="2">The sequence shown here is derived from an EMBL/GenBank/DDBJ whole genome shotgun (WGS) entry which is preliminary data.</text>
</comment>
<reference evidence="2 3" key="1">
    <citation type="submission" date="2023-12" db="EMBL/GenBank/DDBJ databases">
        <title>Genomic sequences of Capnocytophaga and Parvimonas strains.</title>
        <authorList>
            <person name="Watt R.M."/>
            <person name="Wang M."/>
            <person name="Yang T."/>
            <person name="Tong W.M."/>
        </authorList>
    </citation>
    <scope>NUCLEOTIDE SEQUENCE [LARGE SCALE GENOMIC DNA]</scope>
    <source>
        <strain evidence="2 3">CCUG 13096</strain>
    </source>
</reference>
<organism evidence="2 3">
    <name type="scientific">Capnocytophaga gingivalis</name>
    <dbReference type="NCBI Taxonomy" id="1017"/>
    <lineage>
        <taxon>Bacteria</taxon>
        <taxon>Pseudomonadati</taxon>
        <taxon>Bacteroidota</taxon>
        <taxon>Flavobacteriia</taxon>
        <taxon>Flavobacteriales</taxon>
        <taxon>Flavobacteriaceae</taxon>
        <taxon>Capnocytophaga</taxon>
    </lineage>
</organism>
<protein>
    <submittedName>
        <fullName evidence="2">Uncharacterized protein</fullName>
    </submittedName>
</protein>
<keyword evidence="3" id="KW-1185">Reference proteome</keyword>
<dbReference type="RefSeq" id="WP_323983008.1">
    <property type="nucleotide sequence ID" value="NZ_JAYKBW010000005.1"/>
</dbReference>
<evidence type="ECO:0000313" key="2">
    <source>
        <dbReference type="EMBL" id="MEB3074650.1"/>
    </source>
</evidence>
<feature type="region of interest" description="Disordered" evidence="1">
    <location>
        <begin position="47"/>
        <end position="133"/>
    </location>
</feature>
<sequence>MKKQIIQVLWGIAQGQPQVQGEAVVYPNIREQLNAIKALMSIEGWEEEELPTRQSTPAEHPTMPAERPATPTKPSETPAGRPTTPAEYSATLAESSAPTEHPTAFTPPHPIEQKQRPRRKKQLFIRGTSIPIS</sequence>
<name>A0ABU5Z6T3_9FLAO</name>
<evidence type="ECO:0000313" key="3">
    <source>
        <dbReference type="Proteomes" id="UP001311730"/>
    </source>
</evidence>
<proteinExistence type="predicted"/>
<dbReference type="Proteomes" id="UP001311730">
    <property type="component" value="Unassembled WGS sequence"/>
</dbReference>
<gene>
    <name evidence="2" type="ORF">VJJ08_04960</name>
</gene>
<dbReference type="EMBL" id="JAYKBW010000005">
    <property type="protein sequence ID" value="MEB3074650.1"/>
    <property type="molecule type" value="Genomic_DNA"/>
</dbReference>